<keyword evidence="2" id="KW-1185">Reference proteome</keyword>
<sequence length="383" mass="42058">MTGVACKPLLNLFASGCCRAGDKQNDRLLHGLAHPSMDERHWIISQRLLRARASLSTDGEAVAAVLATDPESRRPWARIAAARCQEAGLLSDRQALVQLVTRLNGAAAWVEAAADGASLAPTRLAPLERALWDMTAEQAQATPLLIRVLAEASRLAEWQGDALVSLNPLDPAGIKTDRNWCKGRLLAMPRIPSASPDYILSGDWGGDDGLPVMPWVLSTPWAFLLAVVGYVQDAWTAEGRGGLLLELPAGQQAFQPTEIQVLVADPDGAEVLCGSLGGFLLRVISRLNMAIFPFEPGESQINTRLSPLIGELLRRKVWRYREGLSGEQGFYQLHPEFSDACYQIAGARSFDLYGRGLRRAVREQAEQWRIDRQHRAVRERMVA</sequence>
<protein>
    <submittedName>
        <fullName evidence="1">Uncharacterized protein</fullName>
    </submittedName>
</protein>
<proteinExistence type="predicted"/>
<organism evidence="1 2">
    <name type="scientific">Thiorhodovibrio winogradskyi</name>
    <dbReference type="NCBI Taxonomy" id="77007"/>
    <lineage>
        <taxon>Bacteria</taxon>
        <taxon>Pseudomonadati</taxon>
        <taxon>Pseudomonadota</taxon>
        <taxon>Gammaproteobacteria</taxon>
        <taxon>Chromatiales</taxon>
        <taxon>Chromatiaceae</taxon>
        <taxon>Thiorhodovibrio</taxon>
    </lineage>
</organism>
<dbReference type="RefSeq" id="WP_328987084.1">
    <property type="nucleotide sequence ID" value="NZ_CP121472.1"/>
</dbReference>
<dbReference type="EMBL" id="CP121472">
    <property type="protein sequence ID" value="WPL16534.1"/>
    <property type="molecule type" value="Genomic_DNA"/>
</dbReference>
<dbReference type="Proteomes" id="UP001432180">
    <property type="component" value="Chromosome"/>
</dbReference>
<evidence type="ECO:0000313" key="2">
    <source>
        <dbReference type="Proteomes" id="UP001432180"/>
    </source>
</evidence>
<accession>A0ABZ0S7R5</accession>
<evidence type="ECO:0000313" key="1">
    <source>
        <dbReference type="EMBL" id="WPL16534.1"/>
    </source>
</evidence>
<gene>
    <name evidence="1" type="ORF">Thiowin_01494</name>
</gene>
<reference evidence="1 2" key="1">
    <citation type="journal article" date="2023" name="Microorganisms">
        <title>Thiorhodovibrio frisius and Trv. litoralis spp. nov., Two Novel Members from a Clade of Fastidious Purple Sulfur Bacteria That Exhibit Unique Red-Shifted Light-Harvesting Capabilities.</title>
        <authorList>
            <person name="Methner A."/>
            <person name="Kuzyk S.B."/>
            <person name="Petersen J."/>
            <person name="Bauer S."/>
            <person name="Brinkmann H."/>
            <person name="Sichau K."/>
            <person name="Wanner G."/>
            <person name="Wolf J."/>
            <person name="Neumann-Schaal M."/>
            <person name="Henke P."/>
            <person name="Tank M."/>
            <person name="Sproer C."/>
            <person name="Bunk B."/>
            <person name="Overmann J."/>
        </authorList>
    </citation>
    <scope>NUCLEOTIDE SEQUENCE [LARGE SCALE GENOMIC DNA]</scope>
    <source>
        <strain evidence="1 2">DSM 6702</strain>
    </source>
</reference>
<name>A0ABZ0S7R5_9GAMM</name>